<sequence>MPVIIPRTQLKRQAFSARRIQCPYPGCKRWFKSMSGLKSSSTRRASVEEIQDEGDTPTAPHESKSGLIRDYHDLLTGCICDENSNFVDPGTPPPPYTAQSSNDWTPYRNRLEFECAEFLYTKNQMSAGDIDKILHLWGVTLAVHNDNPPFADHRDLYKTIDATLLGDVAWQSFSLQYNGDKPAGQCLLWMEQSHEVWFRDPHTVVKNMLANPDFKNSIDYVPYREFEEKSEQHRYKDFMSGDWAWQQADQIAQDPETHGAAFVPIIVGSDKTTVSVATGQNDYYPLYLSIGNVHNNVWRSHRNALALIGFLAIPKTEKKNADDARYRKFKKQLFHSSLSKIFATLKPGMTTPEVTRCGDGHYRRVLYGLGPYIADYEEQVVLACIVKDWCGRCLAFPSTLDDGGVSRSREHTDALVDSVDFGVLWDEYGIIGELVPFTNDFPRTDIHELLAPDILHQLIKGTFKDHLVEWTTLTEGRGFSQWTGDDSKALMKVYIPAIEGHVPNDMVRAFRSLLEFCYIARANVVTDETLVQLRDALRRFHTYRTIFETSGVRFDISLPRQHSLTHYELLIRMFGAPNGLCSSITESKHIKAVKEPWRRSNRYNALRQMLLTNQRLDKIAASRVDFAARGMLKGSCAFSYFNSFFENQSAISNGDSEVQQNNAHKENNPFASESDDFDDVEDQGIVDDVDVIADVHGLADELKVPSLPTLIRLFLYDQIHANDHHSSVDVPLRDCPSYMGAIKVFNSAAATFIAPSDPSGITGMRREHIRAVPSWCNGPGRFDCAFVNTDDRQDGILSMDVWFYRITEERDEVTGMYMVAPSFDEDGSPNILFHGAFNSTILLMFFEDFT</sequence>
<evidence type="ECO:0000313" key="2">
    <source>
        <dbReference type="EMBL" id="KIK32535.1"/>
    </source>
</evidence>
<evidence type="ECO:0000256" key="1">
    <source>
        <dbReference type="SAM" id="MobiDB-lite"/>
    </source>
</evidence>
<protein>
    <submittedName>
        <fullName evidence="2">Uncharacterized protein</fullName>
    </submittedName>
</protein>
<dbReference type="Proteomes" id="UP000054485">
    <property type="component" value="Unassembled WGS sequence"/>
</dbReference>
<organism evidence="2 3">
    <name type="scientific">Suillus luteus UH-Slu-Lm8-n1</name>
    <dbReference type="NCBI Taxonomy" id="930992"/>
    <lineage>
        <taxon>Eukaryota</taxon>
        <taxon>Fungi</taxon>
        <taxon>Dikarya</taxon>
        <taxon>Basidiomycota</taxon>
        <taxon>Agaricomycotina</taxon>
        <taxon>Agaricomycetes</taxon>
        <taxon>Agaricomycetidae</taxon>
        <taxon>Boletales</taxon>
        <taxon>Suillineae</taxon>
        <taxon>Suillaceae</taxon>
        <taxon>Suillus</taxon>
    </lineage>
</organism>
<dbReference type="OrthoDB" id="3199698at2759"/>
<keyword evidence="3" id="KW-1185">Reference proteome</keyword>
<dbReference type="InterPro" id="IPR041078">
    <property type="entry name" value="Plavaka"/>
</dbReference>
<reference evidence="3" key="2">
    <citation type="submission" date="2015-01" db="EMBL/GenBank/DDBJ databases">
        <title>Evolutionary Origins and Diversification of the Mycorrhizal Mutualists.</title>
        <authorList>
            <consortium name="DOE Joint Genome Institute"/>
            <consortium name="Mycorrhizal Genomics Consortium"/>
            <person name="Kohler A."/>
            <person name="Kuo A."/>
            <person name="Nagy L.G."/>
            <person name="Floudas D."/>
            <person name="Copeland A."/>
            <person name="Barry K.W."/>
            <person name="Cichocki N."/>
            <person name="Veneault-Fourrey C."/>
            <person name="LaButti K."/>
            <person name="Lindquist E.A."/>
            <person name="Lipzen A."/>
            <person name="Lundell T."/>
            <person name="Morin E."/>
            <person name="Murat C."/>
            <person name="Riley R."/>
            <person name="Ohm R."/>
            <person name="Sun H."/>
            <person name="Tunlid A."/>
            <person name="Henrissat B."/>
            <person name="Grigoriev I.V."/>
            <person name="Hibbett D.S."/>
            <person name="Martin F."/>
        </authorList>
    </citation>
    <scope>NUCLEOTIDE SEQUENCE [LARGE SCALE GENOMIC DNA]</scope>
    <source>
        <strain evidence="3">UH-Slu-Lm8-n1</strain>
    </source>
</reference>
<dbReference type="HOGENOM" id="CLU_006344_1_0_1"/>
<proteinExistence type="predicted"/>
<accession>A0A0C9Z577</accession>
<dbReference type="InParanoid" id="A0A0C9Z577"/>
<name>A0A0C9Z577_9AGAM</name>
<dbReference type="EMBL" id="KN836201">
    <property type="protein sequence ID" value="KIK32535.1"/>
    <property type="molecule type" value="Genomic_DNA"/>
</dbReference>
<dbReference type="STRING" id="930992.A0A0C9Z577"/>
<dbReference type="Pfam" id="PF18759">
    <property type="entry name" value="Plavaka"/>
    <property type="match status" value="1"/>
</dbReference>
<feature type="region of interest" description="Disordered" evidence="1">
    <location>
        <begin position="42"/>
        <end position="64"/>
    </location>
</feature>
<gene>
    <name evidence="2" type="ORF">CY34DRAFT_18979</name>
</gene>
<dbReference type="AlphaFoldDB" id="A0A0C9Z577"/>
<reference evidence="2 3" key="1">
    <citation type="submission" date="2014-04" db="EMBL/GenBank/DDBJ databases">
        <authorList>
            <consortium name="DOE Joint Genome Institute"/>
            <person name="Kuo A."/>
            <person name="Ruytinx J."/>
            <person name="Rineau F."/>
            <person name="Colpaert J."/>
            <person name="Kohler A."/>
            <person name="Nagy L.G."/>
            <person name="Floudas D."/>
            <person name="Copeland A."/>
            <person name="Barry K.W."/>
            <person name="Cichocki N."/>
            <person name="Veneault-Fourrey C."/>
            <person name="LaButti K."/>
            <person name="Lindquist E.A."/>
            <person name="Lipzen A."/>
            <person name="Lundell T."/>
            <person name="Morin E."/>
            <person name="Murat C."/>
            <person name="Sun H."/>
            <person name="Tunlid A."/>
            <person name="Henrissat B."/>
            <person name="Grigoriev I.V."/>
            <person name="Hibbett D.S."/>
            <person name="Martin F."/>
            <person name="Nordberg H.P."/>
            <person name="Cantor M.N."/>
            <person name="Hua S.X."/>
        </authorList>
    </citation>
    <scope>NUCLEOTIDE SEQUENCE [LARGE SCALE GENOMIC DNA]</scope>
    <source>
        <strain evidence="2 3">UH-Slu-Lm8-n1</strain>
    </source>
</reference>
<evidence type="ECO:0000313" key="3">
    <source>
        <dbReference type="Proteomes" id="UP000054485"/>
    </source>
</evidence>